<name>A0AAD3CNN8_9STRA</name>
<evidence type="ECO:0000313" key="2">
    <source>
        <dbReference type="EMBL" id="GFH49222.1"/>
    </source>
</evidence>
<protein>
    <submittedName>
        <fullName evidence="2">Uncharacterized protein</fullName>
    </submittedName>
</protein>
<feature type="region of interest" description="Disordered" evidence="1">
    <location>
        <begin position="1"/>
        <end position="44"/>
    </location>
</feature>
<dbReference type="AlphaFoldDB" id="A0AAD3CNN8"/>
<reference evidence="2 3" key="1">
    <citation type="journal article" date="2021" name="Sci. Rep.">
        <title>The genome of the diatom Chaetoceros tenuissimus carries an ancient integrated fragment of an extant virus.</title>
        <authorList>
            <person name="Hongo Y."/>
            <person name="Kimura K."/>
            <person name="Takaki Y."/>
            <person name="Yoshida Y."/>
            <person name="Baba S."/>
            <person name="Kobayashi G."/>
            <person name="Nagasaki K."/>
            <person name="Hano T."/>
            <person name="Tomaru Y."/>
        </authorList>
    </citation>
    <scope>NUCLEOTIDE SEQUENCE [LARGE SCALE GENOMIC DNA]</scope>
    <source>
        <strain evidence="2 3">NIES-3715</strain>
    </source>
</reference>
<evidence type="ECO:0000256" key="1">
    <source>
        <dbReference type="SAM" id="MobiDB-lite"/>
    </source>
</evidence>
<dbReference type="EMBL" id="BLLK01000036">
    <property type="protein sequence ID" value="GFH49222.1"/>
    <property type="molecule type" value="Genomic_DNA"/>
</dbReference>
<dbReference type="Proteomes" id="UP001054902">
    <property type="component" value="Unassembled WGS sequence"/>
</dbReference>
<keyword evidence="3" id="KW-1185">Reference proteome</keyword>
<comment type="caution">
    <text evidence="2">The sequence shown here is derived from an EMBL/GenBank/DDBJ whole genome shotgun (WGS) entry which is preliminary data.</text>
</comment>
<proteinExistence type="predicted"/>
<organism evidence="2 3">
    <name type="scientific">Chaetoceros tenuissimus</name>
    <dbReference type="NCBI Taxonomy" id="426638"/>
    <lineage>
        <taxon>Eukaryota</taxon>
        <taxon>Sar</taxon>
        <taxon>Stramenopiles</taxon>
        <taxon>Ochrophyta</taxon>
        <taxon>Bacillariophyta</taxon>
        <taxon>Coscinodiscophyceae</taxon>
        <taxon>Chaetocerotophycidae</taxon>
        <taxon>Chaetocerotales</taxon>
        <taxon>Chaetocerotaceae</taxon>
        <taxon>Chaetoceros</taxon>
    </lineage>
</organism>
<gene>
    <name evidence="2" type="ORF">CTEN210_05698</name>
</gene>
<accession>A0AAD3CNN8</accession>
<sequence length="75" mass="8517">MSESSGLFLMDGDHDSEMNENNTPVSEQRAGEIQQPESSGRGSLAFGLISTTQSFDRKRKFHFHLRDFPLKYEPP</sequence>
<evidence type="ECO:0000313" key="3">
    <source>
        <dbReference type="Proteomes" id="UP001054902"/>
    </source>
</evidence>